<dbReference type="AlphaFoldDB" id="A0AAW1PPS6"/>
<dbReference type="InterPro" id="IPR011989">
    <property type="entry name" value="ARM-like"/>
</dbReference>
<sequence length="473" mass="52693">MASYAEGEPTTASILTRDIPWETFVVARLVSDRDLQLIRRYDKRPAETQTTLLDENGAAFTEAFLTVLRNVTREETVQYVLALLDQMLEADPSRAKLFHQQSDAHLASLPDPYTIFLRLLQRTDWYTQETACRLLTAIIDARPDKEQIIMNGGAPGASTSAAPILVAASEGVEQTVVTFVDWLCSQLRRPSHPSRSVPAALSALARLMKERSVRALFHRAGGVQLLAPLLRQSAAAGPATSPQLLYEAGLCAWQLSYYPPAAEVMATAGLVPGLVELARSANKRKVVRVAVMALRNLLASHAADVAPEMVELGLQKVVAARISQGGWEDEDIVATLEWLEEKLADNIQLLSTFEKYQKEVLSGSLDWTPMHTSEQFWRENIDKFEDKDFQILRVLLKLLEASREVRTLAVGCHDLGNFIAYHPHGRQIVGDLRGKELVMRLMMHPEPEVQKQALLTVQKIMLPKDKLEFLNAG</sequence>
<evidence type="ECO:0000256" key="4">
    <source>
        <dbReference type="ARBA" id="ARBA00023065"/>
    </source>
</evidence>
<evidence type="ECO:0000313" key="9">
    <source>
        <dbReference type="Proteomes" id="UP001489004"/>
    </source>
</evidence>
<keyword evidence="4 5" id="KW-0406">Ion transport</keyword>
<gene>
    <name evidence="8" type="ORF">WJX72_003647</name>
</gene>
<dbReference type="GO" id="GO:0000221">
    <property type="term" value="C:vacuolar proton-transporting V-type ATPase, V1 domain"/>
    <property type="evidence" value="ECO:0007669"/>
    <property type="project" value="UniProtKB-UniRule"/>
</dbReference>
<organism evidence="8 9">
    <name type="scientific">[Myrmecia] bisecta</name>
    <dbReference type="NCBI Taxonomy" id="41462"/>
    <lineage>
        <taxon>Eukaryota</taxon>
        <taxon>Viridiplantae</taxon>
        <taxon>Chlorophyta</taxon>
        <taxon>core chlorophytes</taxon>
        <taxon>Trebouxiophyceae</taxon>
        <taxon>Trebouxiales</taxon>
        <taxon>Trebouxiaceae</taxon>
        <taxon>Myrmecia</taxon>
    </lineage>
</organism>
<accession>A0AAW1PPS6</accession>
<evidence type="ECO:0000256" key="5">
    <source>
        <dbReference type="PIRNR" id="PIRNR032184"/>
    </source>
</evidence>
<evidence type="ECO:0000256" key="2">
    <source>
        <dbReference type="ARBA" id="ARBA00022448"/>
    </source>
</evidence>
<comment type="caution">
    <text evidence="8">The sequence shown here is derived from an EMBL/GenBank/DDBJ whole genome shotgun (WGS) entry which is preliminary data.</text>
</comment>
<dbReference type="InterPro" id="IPR011987">
    <property type="entry name" value="ATPase_V1-cplx_hsu_C"/>
</dbReference>
<dbReference type="InterPro" id="IPR004908">
    <property type="entry name" value="ATPase_V1-cplx_hsu"/>
</dbReference>
<dbReference type="InterPro" id="IPR038497">
    <property type="entry name" value="ATPase_V1-cplx_hsu_C_sf"/>
</dbReference>
<keyword evidence="3 5" id="KW-0375">Hydrogen ion transport</keyword>
<proteinExistence type="inferred from homology"/>
<protein>
    <recommendedName>
        <fullName evidence="5">V-type proton ATPase subunit H</fullName>
    </recommendedName>
</protein>
<dbReference type="Proteomes" id="UP001489004">
    <property type="component" value="Unassembled WGS sequence"/>
</dbReference>
<evidence type="ECO:0000259" key="7">
    <source>
        <dbReference type="Pfam" id="PF11698"/>
    </source>
</evidence>
<dbReference type="SUPFAM" id="SSF48371">
    <property type="entry name" value="ARM repeat"/>
    <property type="match status" value="1"/>
</dbReference>
<dbReference type="GO" id="GO:0046961">
    <property type="term" value="F:proton-transporting ATPase activity, rotational mechanism"/>
    <property type="evidence" value="ECO:0007669"/>
    <property type="project" value="UniProtKB-UniRule"/>
</dbReference>
<dbReference type="Gene3D" id="1.25.40.150">
    <property type="entry name" value="V-type ATPase, subunit H, C-terminal domain"/>
    <property type="match status" value="1"/>
</dbReference>
<dbReference type="InterPro" id="IPR016024">
    <property type="entry name" value="ARM-type_fold"/>
</dbReference>
<evidence type="ECO:0000313" key="8">
    <source>
        <dbReference type="EMBL" id="KAK9811416.1"/>
    </source>
</evidence>
<comment type="similarity">
    <text evidence="1 5">Belongs to the V-ATPase H subunit family.</text>
</comment>
<evidence type="ECO:0000256" key="6">
    <source>
        <dbReference type="PROSITE-ProRule" id="PRU00259"/>
    </source>
</evidence>
<dbReference type="Gene3D" id="1.25.10.10">
    <property type="entry name" value="Leucine-rich Repeat Variant"/>
    <property type="match status" value="1"/>
</dbReference>
<comment type="subunit">
    <text evidence="5">V-ATPase is a heteromultimeric enzyme made up of two complexes: the ATP-hydrolytic V1 complex and the proton translocation V0 complex.</text>
</comment>
<dbReference type="PANTHER" id="PTHR10698:SF0">
    <property type="entry name" value="V-TYPE PROTON ATPASE SUBUNIT H"/>
    <property type="match status" value="1"/>
</dbReference>
<keyword evidence="2 5" id="KW-0813">Transport</keyword>
<evidence type="ECO:0000256" key="3">
    <source>
        <dbReference type="ARBA" id="ARBA00022781"/>
    </source>
</evidence>
<dbReference type="InterPro" id="IPR000225">
    <property type="entry name" value="Armadillo"/>
</dbReference>
<reference evidence="8 9" key="1">
    <citation type="journal article" date="2024" name="Nat. Commun.">
        <title>Phylogenomics reveals the evolutionary origins of lichenization in chlorophyte algae.</title>
        <authorList>
            <person name="Puginier C."/>
            <person name="Libourel C."/>
            <person name="Otte J."/>
            <person name="Skaloud P."/>
            <person name="Haon M."/>
            <person name="Grisel S."/>
            <person name="Petersen M."/>
            <person name="Berrin J.G."/>
            <person name="Delaux P.M."/>
            <person name="Dal Grande F."/>
            <person name="Keller J."/>
        </authorList>
    </citation>
    <scope>NUCLEOTIDE SEQUENCE [LARGE SCALE GENOMIC DNA]</scope>
    <source>
        <strain evidence="8 9">SAG 2043</strain>
    </source>
</reference>
<name>A0AAW1PPS6_9CHLO</name>
<feature type="repeat" description="ARM" evidence="6">
    <location>
        <begin position="269"/>
        <end position="297"/>
    </location>
</feature>
<keyword evidence="9" id="KW-1185">Reference proteome</keyword>
<evidence type="ECO:0000256" key="1">
    <source>
        <dbReference type="ARBA" id="ARBA00008613"/>
    </source>
</evidence>
<dbReference type="PIRSF" id="PIRSF032184">
    <property type="entry name" value="ATPase_V1_H"/>
    <property type="match status" value="1"/>
</dbReference>
<dbReference type="PANTHER" id="PTHR10698">
    <property type="entry name" value="V-TYPE PROTON ATPASE SUBUNIT H"/>
    <property type="match status" value="1"/>
</dbReference>
<dbReference type="Pfam" id="PF11698">
    <property type="entry name" value="V-ATPase_H_C"/>
    <property type="match status" value="1"/>
</dbReference>
<comment type="function">
    <text evidence="5">Subunit of the V1 complex of vacuolar(H+)-ATPase (V-ATPase), a multisubunit enzyme composed of a peripheral complex (V1) that hydrolyzes ATP and a membrane integral complex (V0) that translocates protons. V-ATPase is responsible for acidifying and maintaining the pH of intracellular compartments.</text>
</comment>
<dbReference type="Pfam" id="PF03224">
    <property type="entry name" value="V-ATPase_H_N"/>
    <property type="match status" value="1"/>
</dbReference>
<dbReference type="EMBL" id="JALJOR010000009">
    <property type="protein sequence ID" value="KAK9811416.1"/>
    <property type="molecule type" value="Genomic_DNA"/>
</dbReference>
<dbReference type="SMART" id="SM00185">
    <property type="entry name" value="ARM"/>
    <property type="match status" value="3"/>
</dbReference>
<dbReference type="PROSITE" id="PS50176">
    <property type="entry name" value="ARM_REPEAT"/>
    <property type="match status" value="1"/>
</dbReference>
<feature type="domain" description="ATPase V1 complex subunit H C-terminal" evidence="7">
    <location>
        <begin position="350"/>
        <end position="462"/>
    </location>
</feature>